<evidence type="ECO:0000256" key="1">
    <source>
        <dbReference type="SAM" id="MobiDB-lite"/>
    </source>
</evidence>
<proteinExistence type="predicted"/>
<feature type="region of interest" description="Disordered" evidence="1">
    <location>
        <begin position="1"/>
        <end position="30"/>
    </location>
</feature>
<evidence type="ECO:0000313" key="3">
    <source>
        <dbReference type="Proteomes" id="UP001153269"/>
    </source>
</evidence>
<sequence length="119" mass="13134">MRSQDRETPGAPSGFASTVDMRQQHSCDASGSRIPLRLVCRALDSHMEVLRVSSEGCSSILRGQFYAPLLICYLHRDSCPCGPLSSYYIEVDASIFYVRTLKPLTGGSLRLVAPLRRPS</sequence>
<gene>
    <name evidence="2" type="ORF">PLEPLA_LOCUS48725</name>
</gene>
<dbReference type="AlphaFoldDB" id="A0A9N7VWV7"/>
<dbReference type="EMBL" id="CADEAL010004496">
    <property type="protein sequence ID" value="CAB1460852.1"/>
    <property type="molecule type" value="Genomic_DNA"/>
</dbReference>
<feature type="compositionally biased region" description="Polar residues" evidence="1">
    <location>
        <begin position="20"/>
        <end position="29"/>
    </location>
</feature>
<dbReference type="Proteomes" id="UP001153269">
    <property type="component" value="Unassembled WGS sequence"/>
</dbReference>
<name>A0A9N7VWV7_PLEPL</name>
<evidence type="ECO:0000313" key="2">
    <source>
        <dbReference type="EMBL" id="CAB1460852.1"/>
    </source>
</evidence>
<reference evidence="2" key="1">
    <citation type="submission" date="2020-03" db="EMBL/GenBank/DDBJ databases">
        <authorList>
            <person name="Weist P."/>
        </authorList>
    </citation>
    <scope>NUCLEOTIDE SEQUENCE</scope>
</reference>
<accession>A0A9N7VWV7</accession>
<comment type="caution">
    <text evidence="2">The sequence shown here is derived from an EMBL/GenBank/DDBJ whole genome shotgun (WGS) entry which is preliminary data.</text>
</comment>
<feature type="non-terminal residue" evidence="2">
    <location>
        <position position="119"/>
    </location>
</feature>
<organism evidence="2 3">
    <name type="scientific">Pleuronectes platessa</name>
    <name type="common">European plaice</name>
    <dbReference type="NCBI Taxonomy" id="8262"/>
    <lineage>
        <taxon>Eukaryota</taxon>
        <taxon>Metazoa</taxon>
        <taxon>Chordata</taxon>
        <taxon>Craniata</taxon>
        <taxon>Vertebrata</taxon>
        <taxon>Euteleostomi</taxon>
        <taxon>Actinopterygii</taxon>
        <taxon>Neopterygii</taxon>
        <taxon>Teleostei</taxon>
        <taxon>Neoteleostei</taxon>
        <taxon>Acanthomorphata</taxon>
        <taxon>Carangaria</taxon>
        <taxon>Pleuronectiformes</taxon>
        <taxon>Pleuronectoidei</taxon>
        <taxon>Pleuronectidae</taxon>
        <taxon>Pleuronectes</taxon>
    </lineage>
</organism>
<protein>
    <submittedName>
        <fullName evidence="2">Uncharacterized protein</fullName>
    </submittedName>
</protein>
<keyword evidence="3" id="KW-1185">Reference proteome</keyword>